<feature type="transmembrane region" description="Helical" evidence="7">
    <location>
        <begin position="90"/>
        <end position="111"/>
    </location>
</feature>
<proteinExistence type="predicted"/>
<feature type="domain" description="Cyclic nucleotide-binding" evidence="8">
    <location>
        <begin position="431"/>
        <end position="529"/>
    </location>
</feature>
<feature type="transmembrane region" description="Helical" evidence="7">
    <location>
        <begin position="325"/>
        <end position="347"/>
    </location>
</feature>
<dbReference type="InterPro" id="IPR018488">
    <property type="entry name" value="cNMP-bd_CS"/>
</dbReference>
<dbReference type="Gene3D" id="1.20.1250.20">
    <property type="entry name" value="MFS general substrate transporter like domains"/>
    <property type="match status" value="2"/>
</dbReference>
<feature type="transmembrane region" description="Helical" evidence="7">
    <location>
        <begin position="390"/>
        <end position="409"/>
    </location>
</feature>
<dbReference type="PRINTS" id="PR00103">
    <property type="entry name" value="CAMPKINASE"/>
</dbReference>
<dbReference type="GO" id="GO:0005886">
    <property type="term" value="C:plasma membrane"/>
    <property type="evidence" value="ECO:0007669"/>
    <property type="project" value="UniProtKB-SubCell"/>
</dbReference>
<keyword evidence="5 7" id="KW-1133">Transmembrane helix</keyword>
<evidence type="ECO:0000256" key="7">
    <source>
        <dbReference type="SAM" id="Phobius"/>
    </source>
</evidence>
<dbReference type="SMART" id="SM00100">
    <property type="entry name" value="cNMP"/>
    <property type="match status" value="1"/>
</dbReference>
<dbReference type="Proteomes" id="UP000031030">
    <property type="component" value="Unassembled WGS sequence"/>
</dbReference>
<dbReference type="Gene3D" id="2.60.120.10">
    <property type="entry name" value="Jelly Rolls"/>
    <property type="match status" value="1"/>
</dbReference>
<dbReference type="CDD" id="cd06173">
    <property type="entry name" value="MFS_MefA_like"/>
    <property type="match status" value="1"/>
</dbReference>
<evidence type="ECO:0000256" key="4">
    <source>
        <dbReference type="ARBA" id="ARBA00022692"/>
    </source>
</evidence>
<dbReference type="AlphaFoldDB" id="A0A0B2A4R5"/>
<dbReference type="GO" id="GO:0022857">
    <property type="term" value="F:transmembrane transporter activity"/>
    <property type="evidence" value="ECO:0007669"/>
    <property type="project" value="InterPro"/>
</dbReference>
<dbReference type="SUPFAM" id="SSF103473">
    <property type="entry name" value="MFS general substrate transporter"/>
    <property type="match status" value="1"/>
</dbReference>
<dbReference type="RefSeq" id="WP_039397046.1">
    <property type="nucleotide sequence ID" value="NZ_JTDK01000006.1"/>
</dbReference>
<comment type="subcellular location">
    <subcellularLocation>
        <location evidence="1">Cell inner membrane</location>
        <topology evidence="1">Multi-pass membrane protein</topology>
    </subcellularLocation>
</comment>
<keyword evidence="6 7" id="KW-0472">Membrane</keyword>
<evidence type="ECO:0000256" key="1">
    <source>
        <dbReference type="ARBA" id="ARBA00004429"/>
    </source>
</evidence>
<accession>A0A0B2A4R5</accession>
<dbReference type="SUPFAM" id="SSF51206">
    <property type="entry name" value="cAMP-binding domain-like"/>
    <property type="match status" value="1"/>
</dbReference>
<organism evidence="9 10">
    <name type="scientific">Microbacterium mangrovi</name>
    <dbReference type="NCBI Taxonomy" id="1348253"/>
    <lineage>
        <taxon>Bacteria</taxon>
        <taxon>Bacillati</taxon>
        <taxon>Actinomycetota</taxon>
        <taxon>Actinomycetes</taxon>
        <taxon>Micrococcales</taxon>
        <taxon>Microbacteriaceae</taxon>
        <taxon>Microbacterium</taxon>
    </lineage>
</organism>
<dbReference type="PROSITE" id="PS00889">
    <property type="entry name" value="CNMP_BINDING_2"/>
    <property type="match status" value="1"/>
</dbReference>
<gene>
    <name evidence="9" type="ORF">LK09_05725</name>
</gene>
<dbReference type="InterPro" id="IPR014710">
    <property type="entry name" value="RmlC-like_jellyroll"/>
</dbReference>
<dbReference type="OrthoDB" id="180043at2"/>
<evidence type="ECO:0000313" key="9">
    <source>
        <dbReference type="EMBL" id="KHK98489.1"/>
    </source>
</evidence>
<keyword evidence="4 7" id="KW-0812">Transmembrane</keyword>
<feature type="transmembrane region" description="Helical" evidence="7">
    <location>
        <begin position="359"/>
        <end position="384"/>
    </location>
</feature>
<dbReference type="Pfam" id="PF00027">
    <property type="entry name" value="cNMP_binding"/>
    <property type="match status" value="1"/>
</dbReference>
<dbReference type="Pfam" id="PF07690">
    <property type="entry name" value="MFS_1"/>
    <property type="match status" value="1"/>
</dbReference>
<name>A0A0B2A4R5_9MICO</name>
<dbReference type="InterPro" id="IPR018490">
    <property type="entry name" value="cNMP-bd_dom_sf"/>
</dbReference>
<feature type="transmembrane region" description="Helical" evidence="7">
    <location>
        <begin position="273"/>
        <end position="293"/>
    </location>
</feature>
<keyword evidence="10" id="KW-1185">Reference proteome</keyword>
<keyword evidence="2" id="KW-0813">Transport</keyword>
<dbReference type="PANTHER" id="PTHR23513:SF9">
    <property type="entry name" value="ENTEROBACTIN EXPORTER ENTS"/>
    <property type="match status" value="1"/>
</dbReference>
<evidence type="ECO:0000256" key="6">
    <source>
        <dbReference type="ARBA" id="ARBA00023136"/>
    </source>
</evidence>
<dbReference type="InterPro" id="IPR000595">
    <property type="entry name" value="cNMP-bd_dom"/>
</dbReference>
<dbReference type="InterPro" id="IPR011701">
    <property type="entry name" value="MFS"/>
</dbReference>
<evidence type="ECO:0000256" key="3">
    <source>
        <dbReference type="ARBA" id="ARBA00022475"/>
    </source>
</evidence>
<reference evidence="9 10" key="1">
    <citation type="submission" date="2014-11" db="EMBL/GenBank/DDBJ databases">
        <title>Genome sequence of Microbacterium mangrovi MUSC 115(T).</title>
        <authorList>
            <person name="Lee L.-H."/>
        </authorList>
    </citation>
    <scope>NUCLEOTIDE SEQUENCE [LARGE SCALE GENOMIC DNA]</scope>
    <source>
        <strain evidence="9 10">MUSC 115</strain>
    </source>
</reference>
<dbReference type="PROSITE" id="PS50042">
    <property type="entry name" value="CNMP_BINDING_3"/>
    <property type="match status" value="1"/>
</dbReference>
<feature type="transmembrane region" description="Helical" evidence="7">
    <location>
        <begin position="235"/>
        <end position="261"/>
    </location>
</feature>
<feature type="transmembrane region" description="Helical" evidence="7">
    <location>
        <begin position="300"/>
        <end position="319"/>
    </location>
</feature>
<dbReference type="STRING" id="1348253.LK09_05725"/>
<evidence type="ECO:0000256" key="2">
    <source>
        <dbReference type="ARBA" id="ARBA00022448"/>
    </source>
</evidence>
<evidence type="ECO:0000313" key="10">
    <source>
        <dbReference type="Proteomes" id="UP000031030"/>
    </source>
</evidence>
<evidence type="ECO:0000259" key="8">
    <source>
        <dbReference type="PROSITE" id="PS50042"/>
    </source>
</evidence>
<sequence>MGPRGSRRRFGEAAAAFASNWRNPSLRRAQLSFFAAWGAECAFTVALSVVAYNAGGALAVGLVGLITMLPPAFLTPLLAPLADRGRRERVLSVVSSLRGIAMATAGVTVALSGPVQIVYLLAAVSAVPATLFRPAQSALLPTLCRTGRELASANVVRGLLDSTASLVGPLIAAVLMALADVATVMGVAAAAAFCSAVLVIGLRYEASPPDAPPTRPALLREAAEGLGAVGHRPDLILVLGLASAQTLTRGALTVFSVVVAVQLLQMGDSGTGALMAAFGAGAVMGSLAASVLVGTWRLGAWFALGVGLWGLPIALIGVFPQQASALTLLAVVGIANAFIDAAGFTLIGRLTPDAVLARVFGVLESLVAISIGVGSILTSALIVWLGVQGALIAMGLLCPILAVASWWRLRTLDRSVDTLDTEIALLQRVPMFDPLPLPAIEQLARGLEPVTVSAGDTVFAAGDLGDRYYVIEAGEAEVRGAGRVVATLGPGDGFGEIALLRRTERTATIVARSRLELRALAAERFTTVVLGFTPSAAAAEEAVAGELGRYSPSDPEEDATE</sequence>
<feature type="transmembrane region" description="Helical" evidence="7">
    <location>
        <begin position="31"/>
        <end position="52"/>
    </location>
</feature>
<protein>
    <recommendedName>
        <fullName evidence="8">Cyclic nucleotide-binding domain-containing protein</fullName>
    </recommendedName>
</protein>
<feature type="transmembrane region" description="Helical" evidence="7">
    <location>
        <begin position="58"/>
        <end position="78"/>
    </location>
</feature>
<keyword evidence="3" id="KW-1003">Cell membrane</keyword>
<dbReference type="InterPro" id="IPR036259">
    <property type="entry name" value="MFS_trans_sf"/>
</dbReference>
<dbReference type="EMBL" id="JTDK01000006">
    <property type="protein sequence ID" value="KHK98489.1"/>
    <property type="molecule type" value="Genomic_DNA"/>
</dbReference>
<evidence type="ECO:0000256" key="5">
    <source>
        <dbReference type="ARBA" id="ARBA00022989"/>
    </source>
</evidence>
<dbReference type="PANTHER" id="PTHR23513">
    <property type="entry name" value="INTEGRAL MEMBRANE EFFLUX PROTEIN-RELATED"/>
    <property type="match status" value="1"/>
</dbReference>
<dbReference type="CDD" id="cd00038">
    <property type="entry name" value="CAP_ED"/>
    <property type="match status" value="1"/>
</dbReference>
<comment type="caution">
    <text evidence="9">The sequence shown here is derived from an EMBL/GenBank/DDBJ whole genome shotgun (WGS) entry which is preliminary data.</text>
</comment>